<organism evidence="9 10">
    <name type="scientific">Erpetoichthys calabaricus</name>
    <name type="common">Rope fish</name>
    <name type="synonym">Calamoichthys calabaricus</name>
    <dbReference type="NCBI Taxonomy" id="27687"/>
    <lineage>
        <taxon>Eukaryota</taxon>
        <taxon>Metazoa</taxon>
        <taxon>Chordata</taxon>
        <taxon>Craniata</taxon>
        <taxon>Vertebrata</taxon>
        <taxon>Euteleostomi</taxon>
        <taxon>Actinopterygii</taxon>
        <taxon>Polypteriformes</taxon>
        <taxon>Polypteridae</taxon>
        <taxon>Erpetoichthys</taxon>
    </lineage>
</organism>
<dbReference type="Pfam" id="PF07686">
    <property type="entry name" value="V-set"/>
    <property type="match status" value="1"/>
</dbReference>
<keyword evidence="2" id="KW-1003">Cell membrane</keyword>
<keyword evidence="6" id="KW-1015">Disulfide bond</keyword>
<dbReference type="GO" id="GO:0005886">
    <property type="term" value="C:plasma membrane"/>
    <property type="evidence" value="ECO:0007669"/>
    <property type="project" value="UniProtKB-SubCell"/>
</dbReference>
<reference evidence="9" key="1">
    <citation type="submission" date="2021-06" db="EMBL/GenBank/DDBJ databases">
        <authorList>
            <consortium name="Wellcome Sanger Institute Data Sharing"/>
        </authorList>
    </citation>
    <scope>NUCLEOTIDE SEQUENCE [LARGE SCALE GENOMIC DNA]</scope>
</reference>
<proteinExistence type="predicted"/>
<comment type="subcellular location">
    <subcellularLocation>
        <location evidence="1">Cell membrane</location>
    </subcellularLocation>
</comment>
<feature type="domain" description="Ig-like" evidence="8">
    <location>
        <begin position="28"/>
        <end position="110"/>
    </location>
</feature>
<feature type="domain" description="Ig-like" evidence="8">
    <location>
        <begin position="147"/>
        <end position="219"/>
    </location>
</feature>
<dbReference type="InterPro" id="IPR003599">
    <property type="entry name" value="Ig_sub"/>
</dbReference>
<dbReference type="PANTHER" id="PTHR19433:SF111">
    <property type="entry name" value="T CELL RECEPTOR ALPHA VARIABLE 4"/>
    <property type="match status" value="1"/>
</dbReference>
<keyword evidence="7" id="KW-0325">Glycoprotein</keyword>
<dbReference type="InterPro" id="IPR007110">
    <property type="entry name" value="Ig-like_dom"/>
</dbReference>
<dbReference type="CDD" id="cd00099">
    <property type="entry name" value="IgV"/>
    <property type="match status" value="1"/>
</dbReference>
<evidence type="ECO:0000256" key="1">
    <source>
        <dbReference type="ARBA" id="ARBA00004236"/>
    </source>
</evidence>
<dbReference type="Ensembl" id="ENSECRT00000020449.1">
    <property type="protein sequence ID" value="ENSECRP00000020019.1"/>
    <property type="gene ID" value="ENSECRG00000013305.1"/>
</dbReference>
<evidence type="ECO:0000256" key="7">
    <source>
        <dbReference type="ARBA" id="ARBA00023180"/>
    </source>
</evidence>
<reference evidence="9" key="2">
    <citation type="submission" date="2025-08" db="UniProtKB">
        <authorList>
            <consortium name="Ensembl"/>
        </authorList>
    </citation>
    <scope>IDENTIFICATION</scope>
</reference>
<reference evidence="9" key="3">
    <citation type="submission" date="2025-09" db="UniProtKB">
        <authorList>
            <consortium name="Ensembl"/>
        </authorList>
    </citation>
    <scope>IDENTIFICATION</scope>
</reference>
<keyword evidence="4" id="KW-0391">Immunity</keyword>
<name>A0A8C4SP84_ERPCA</name>
<evidence type="ECO:0000256" key="2">
    <source>
        <dbReference type="ARBA" id="ARBA00022475"/>
    </source>
</evidence>
<keyword evidence="10" id="KW-1185">Reference proteome</keyword>
<keyword evidence="5" id="KW-0472">Membrane</keyword>
<evidence type="ECO:0000256" key="3">
    <source>
        <dbReference type="ARBA" id="ARBA00022729"/>
    </source>
</evidence>
<dbReference type="InterPro" id="IPR013106">
    <property type="entry name" value="Ig_V-set"/>
</dbReference>
<evidence type="ECO:0000256" key="4">
    <source>
        <dbReference type="ARBA" id="ARBA00022859"/>
    </source>
</evidence>
<evidence type="ECO:0000313" key="9">
    <source>
        <dbReference type="Ensembl" id="ENSECRP00000020019.1"/>
    </source>
</evidence>
<dbReference type="GO" id="GO:0009617">
    <property type="term" value="P:response to bacterium"/>
    <property type="evidence" value="ECO:0007669"/>
    <property type="project" value="TreeGrafter"/>
</dbReference>
<dbReference type="AlphaFoldDB" id="A0A8C4SP84"/>
<evidence type="ECO:0000313" key="10">
    <source>
        <dbReference type="Proteomes" id="UP000694620"/>
    </source>
</evidence>
<dbReference type="SUPFAM" id="SSF48726">
    <property type="entry name" value="Immunoglobulin"/>
    <property type="match status" value="2"/>
</dbReference>
<protein>
    <recommendedName>
        <fullName evidence="8">Ig-like domain-containing protein</fullName>
    </recommendedName>
</protein>
<dbReference type="InterPro" id="IPR013783">
    <property type="entry name" value="Ig-like_fold"/>
</dbReference>
<evidence type="ECO:0000256" key="6">
    <source>
        <dbReference type="ARBA" id="ARBA00023157"/>
    </source>
</evidence>
<dbReference type="Gene3D" id="2.60.40.10">
    <property type="entry name" value="Immunoglobulins"/>
    <property type="match status" value="2"/>
</dbReference>
<dbReference type="GO" id="GO:0002376">
    <property type="term" value="P:immune system process"/>
    <property type="evidence" value="ECO:0007669"/>
    <property type="project" value="UniProtKB-KW"/>
</dbReference>
<sequence>LTDCLLHVCIDVILADFLHLQTVRAQLGDSLSLECSIKPSYQYTLFWFKQSPGEAPQNIAFWSGNFNDDIHYDDKFNRSERYQVKKSINFFSLSIISLEITDMGTYYCGVVRQRNILFGNGTEICLKSNKNVRRIFQRPVLKPVQYGDSITLECVVNQAVFGNVHLIYWLHWTVEGTYHSIRNTHGNKITCAEDSQECVYSLQRQNFSSEDYGMYYCAVVSCGEVIFVMMLGNGTEIYVHRDMPDTYIYIYIHYVAAFNQNYESSAALVCFMRFWQ</sequence>
<dbReference type="SMART" id="SM00406">
    <property type="entry name" value="IGv"/>
    <property type="match status" value="2"/>
</dbReference>
<evidence type="ECO:0000259" key="8">
    <source>
        <dbReference type="PROSITE" id="PS50835"/>
    </source>
</evidence>
<dbReference type="InterPro" id="IPR052051">
    <property type="entry name" value="TCR_complex_component"/>
</dbReference>
<dbReference type="PANTHER" id="PTHR19433">
    <property type="entry name" value="T-CELL RECEPTOR ALPHA CHAIN V REGION-RELATED"/>
    <property type="match status" value="1"/>
</dbReference>
<keyword evidence="3" id="KW-0732">Signal</keyword>
<dbReference type="SMART" id="SM00409">
    <property type="entry name" value="IG"/>
    <property type="match status" value="2"/>
</dbReference>
<dbReference type="PROSITE" id="PS50835">
    <property type="entry name" value="IG_LIKE"/>
    <property type="match status" value="2"/>
</dbReference>
<evidence type="ECO:0000256" key="5">
    <source>
        <dbReference type="ARBA" id="ARBA00023136"/>
    </source>
</evidence>
<dbReference type="Proteomes" id="UP000694620">
    <property type="component" value="Chromosome 4"/>
</dbReference>
<dbReference type="InterPro" id="IPR036179">
    <property type="entry name" value="Ig-like_dom_sf"/>
</dbReference>
<accession>A0A8C4SP84</accession>
<dbReference type="GeneTree" id="ENSGT00940000162676"/>